<comment type="caution">
    <text evidence="1">The sequence shown here is derived from an EMBL/GenBank/DDBJ whole genome shotgun (WGS) entry which is preliminary data.</text>
</comment>
<evidence type="ECO:0000313" key="2">
    <source>
        <dbReference type="Proteomes" id="UP000814140"/>
    </source>
</evidence>
<proteinExistence type="predicted"/>
<protein>
    <submittedName>
        <fullName evidence="1">Uncharacterized protein</fullName>
    </submittedName>
</protein>
<keyword evidence="2" id="KW-1185">Reference proteome</keyword>
<evidence type="ECO:0000313" key="1">
    <source>
        <dbReference type="EMBL" id="KAI0054755.1"/>
    </source>
</evidence>
<dbReference type="EMBL" id="MU277352">
    <property type="protein sequence ID" value="KAI0054755.1"/>
    <property type="molecule type" value="Genomic_DNA"/>
</dbReference>
<sequence>MVMSKECTIRAYGVRRTGTAKCSSIPVTHQRIDRGVSFPRVDRWFSADVQAFTAQVTVSDDTHRTLHFLIYFTHDTARYRESEAVLRNVPGRTWHGEFLVFRRALHSKKLVNVRARDHIHIWLAIKRLIADEA</sequence>
<organism evidence="1 2">
    <name type="scientific">Artomyces pyxidatus</name>
    <dbReference type="NCBI Taxonomy" id="48021"/>
    <lineage>
        <taxon>Eukaryota</taxon>
        <taxon>Fungi</taxon>
        <taxon>Dikarya</taxon>
        <taxon>Basidiomycota</taxon>
        <taxon>Agaricomycotina</taxon>
        <taxon>Agaricomycetes</taxon>
        <taxon>Russulales</taxon>
        <taxon>Auriscalpiaceae</taxon>
        <taxon>Artomyces</taxon>
    </lineage>
</organism>
<dbReference type="Proteomes" id="UP000814140">
    <property type="component" value="Unassembled WGS sequence"/>
</dbReference>
<reference evidence="1" key="1">
    <citation type="submission" date="2021-03" db="EMBL/GenBank/DDBJ databases">
        <authorList>
            <consortium name="DOE Joint Genome Institute"/>
            <person name="Ahrendt S."/>
            <person name="Looney B.P."/>
            <person name="Miyauchi S."/>
            <person name="Morin E."/>
            <person name="Drula E."/>
            <person name="Courty P.E."/>
            <person name="Chicoki N."/>
            <person name="Fauchery L."/>
            <person name="Kohler A."/>
            <person name="Kuo A."/>
            <person name="Labutti K."/>
            <person name="Pangilinan J."/>
            <person name="Lipzen A."/>
            <person name="Riley R."/>
            <person name="Andreopoulos W."/>
            <person name="He G."/>
            <person name="Johnson J."/>
            <person name="Barry K.W."/>
            <person name="Grigoriev I.V."/>
            <person name="Nagy L."/>
            <person name="Hibbett D."/>
            <person name="Henrissat B."/>
            <person name="Matheny P.B."/>
            <person name="Labbe J."/>
            <person name="Martin F."/>
        </authorList>
    </citation>
    <scope>NUCLEOTIDE SEQUENCE</scope>
    <source>
        <strain evidence="1">HHB10654</strain>
    </source>
</reference>
<name>A0ACB8SE78_9AGAM</name>
<accession>A0ACB8SE78</accession>
<reference evidence="1" key="2">
    <citation type="journal article" date="2022" name="New Phytol.">
        <title>Evolutionary transition to the ectomycorrhizal habit in the genomes of a hyperdiverse lineage of mushroom-forming fungi.</title>
        <authorList>
            <person name="Looney B."/>
            <person name="Miyauchi S."/>
            <person name="Morin E."/>
            <person name="Drula E."/>
            <person name="Courty P.E."/>
            <person name="Kohler A."/>
            <person name="Kuo A."/>
            <person name="LaButti K."/>
            <person name="Pangilinan J."/>
            <person name="Lipzen A."/>
            <person name="Riley R."/>
            <person name="Andreopoulos W."/>
            <person name="He G."/>
            <person name="Johnson J."/>
            <person name="Nolan M."/>
            <person name="Tritt A."/>
            <person name="Barry K.W."/>
            <person name="Grigoriev I.V."/>
            <person name="Nagy L.G."/>
            <person name="Hibbett D."/>
            <person name="Henrissat B."/>
            <person name="Matheny P.B."/>
            <person name="Labbe J."/>
            <person name="Martin F.M."/>
        </authorList>
    </citation>
    <scope>NUCLEOTIDE SEQUENCE</scope>
    <source>
        <strain evidence="1">HHB10654</strain>
    </source>
</reference>
<gene>
    <name evidence="1" type="ORF">BV25DRAFT_1843438</name>
</gene>